<evidence type="ECO:0000313" key="6">
    <source>
        <dbReference type="Proteomes" id="UP000029733"/>
    </source>
</evidence>
<organism evidence="5 6">
    <name type="scientific">Helicobacter jaachi</name>
    <dbReference type="NCBI Taxonomy" id="1677920"/>
    <lineage>
        <taxon>Bacteria</taxon>
        <taxon>Pseudomonadati</taxon>
        <taxon>Campylobacterota</taxon>
        <taxon>Epsilonproteobacteria</taxon>
        <taxon>Campylobacterales</taxon>
        <taxon>Helicobacteraceae</taxon>
        <taxon>Helicobacter</taxon>
    </lineage>
</organism>
<keyword evidence="2 4" id="KW-1133">Transmembrane helix</keyword>
<feature type="transmembrane region" description="Helical" evidence="4">
    <location>
        <begin position="307"/>
        <end position="330"/>
    </location>
</feature>
<dbReference type="AlphaFoldDB" id="A0A4U8TCR6"/>
<dbReference type="EMBL" id="JRPR02000001">
    <property type="protein sequence ID" value="TLD97759.1"/>
    <property type="molecule type" value="Genomic_DNA"/>
</dbReference>
<feature type="transmembrane region" description="Helical" evidence="4">
    <location>
        <begin position="342"/>
        <end position="361"/>
    </location>
</feature>
<dbReference type="OrthoDB" id="199378at2"/>
<comment type="caution">
    <text evidence="5">The sequence shown here is derived from an EMBL/GenBank/DDBJ whole genome shotgun (WGS) entry which is preliminary data.</text>
</comment>
<keyword evidence="6" id="KW-1185">Reference proteome</keyword>
<feature type="transmembrane region" description="Helical" evidence="4">
    <location>
        <begin position="432"/>
        <end position="455"/>
    </location>
</feature>
<dbReference type="PANTHER" id="PTHR43596:SF1">
    <property type="entry name" value="ADP,ATP CARRIER PROTEIN"/>
    <property type="match status" value="1"/>
</dbReference>
<accession>A0A4U8TCR6</accession>
<dbReference type="GO" id="GO:0022857">
    <property type="term" value="F:transmembrane transporter activity"/>
    <property type="evidence" value="ECO:0007669"/>
    <property type="project" value="InterPro"/>
</dbReference>
<dbReference type="InterPro" id="IPR036259">
    <property type="entry name" value="MFS_trans_sf"/>
</dbReference>
<evidence type="ECO:0000256" key="3">
    <source>
        <dbReference type="ARBA" id="ARBA00023136"/>
    </source>
</evidence>
<evidence type="ECO:0000256" key="4">
    <source>
        <dbReference type="SAM" id="Phobius"/>
    </source>
</evidence>
<dbReference type="RefSeq" id="WP_052057987.1">
    <property type="nucleotide sequence ID" value="NZ_JRPR02000001.1"/>
</dbReference>
<evidence type="ECO:0000313" key="5">
    <source>
        <dbReference type="EMBL" id="TLD97759.1"/>
    </source>
</evidence>
<protein>
    <submittedName>
        <fullName evidence="5">MFS transporter</fullName>
    </submittedName>
</protein>
<feature type="transmembrane region" description="Helical" evidence="4">
    <location>
        <begin position="95"/>
        <end position="118"/>
    </location>
</feature>
<feature type="transmembrane region" description="Helical" evidence="4">
    <location>
        <begin position="267"/>
        <end position="287"/>
    </location>
</feature>
<name>A0A4U8TCR6_9HELI</name>
<proteinExistence type="predicted"/>
<gene>
    <name evidence="5" type="ORF">LS71_003230</name>
</gene>
<dbReference type="Gene3D" id="1.20.1250.20">
    <property type="entry name" value="MFS general substrate transporter like domains"/>
    <property type="match status" value="1"/>
</dbReference>
<dbReference type="SUPFAM" id="SSF103473">
    <property type="entry name" value="MFS general substrate transporter"/>
    <property type="match status" value="1"/>
</dbReference>
<feature type="transmembrane region" description="Helical" evidence="4">
    <location>
        <begin position="196"/>
        <end position="215"/>
    </location>
</feature>
<feature type="transmembrane region" description="Helical" evidence="4">
    <location>
        <begin position="69"/>
        <end position="88"/>
    </location>
</feature>
<feature type="transmembrane region" description="Helical" evidence="4">
    <location>
        <begin position="130"/>
        <end position="153"/>
    </location>
</feature>
<evidence type="ECO:0000256" key="1">
    <source>
        <dbReference type="ARBA" id="ARBA00022692"/>
    </source>
</evidence>
<dbReference type="InterPro" id="IPR011701">
    <property type="entry name" value="MFS"/>
</dbReference>
<dbReference type="Pfam" id="PF07690">
    <property type="entry name" value="MFS_1"/>
    <property type="match status" value="1"/>
</dbReference>
<dbReference type="Proteomes" id="UP000029733">
    <property type="component" value="Unassembled WGS sequence"/>
</dbReference>
<keyword evidence="3 4" id="KW-0472">Membrane</keyword>
<feature type="transmembrane region" description="Helical" evidence="4">
    <location>
        <begin position="165"/>
        <end position="190"/>
    </location>
</feature>
<evidence type="ECO:0000256" key="2">
    <source>
        <dbReference type="ARBA" id="ARBA00022989"/>
    </source>
</evidence>
<keyword evidence="1 4" id="KW-0812">Transmembrane</keyword>
<feature type="transmembrane region" description="Helical" evidence="4">
    <location>
        <begin position="30"/>
        <end position="49"/>
    </location>
</feature>
<dbReference type="PANTHER" id="PTHR43596">
    <property type="entry name" value="ADP,ATP CARRIER PROTEIN"/>
    <property type="match status" value="1"/>
</dbReference>
<reference evidence="5 6" key="1">
    <citation type="journal article" date="2014" name="Genome Announc.">
        <title>Draft genome sequences of eight enterohepatic helicobacter species isolated from both laboratory and wild rodents.</title>
        <authorList>
            <person name="Sheh A."/>
            <person name="Shen Z."/>
            <person name="Fox J.G."/>
        </authorList>
    </citation>
    <scope>NUCLEOTIDE SEQUENCE [LARGE SCALE GENOMIC DNA]</scope>
    <source>
        <strain evidence="5 6">MIT 09-6949</strain>
    </source>
</reference>
<sequence length="465" mass="51831">MYRANSGFGRILSSAGDVLSKIFSVQKSEVLILTLSLLFIFLIFASYAILRPLRDALGLEGGTEELKWLFLATFIVCIFVSSLSMWLSSVVKRKVYVNAIFIFFGLNLLIFYIALFFIESNSKSSAFVWLARIFYVWVSVFNMFIISSAWSLLADIFDKERSLRLFGIITAGASLGSILGASSVSLLAKILAVQNFLLLSMLLLALSLVIKFFLLKEGFRILDSKNLENLDSKNLSQKQQDYIARFNTPLKSKNIFSGFKIIIKSRFLLALTGFILLLTSISTFLYMEQARVIAELYPRGVEGAREARIAAFAKIDLVVQILSFVIQIFFTAKIAKFLGLKWLLALLGFALSVGFVTLLILHNSLGVALLPIAIVMSIRRVGEYALVKPGREMLFVPLDSESKYKVKNFLDTVVYRGGDSLSSQVESGLMKISLSVTLLCGAALSLLFGLVGLYLSKKYDKNDFK</sequence>